<dbReference type="RefSeq" id="WP_146810328.1">
    <property type="nucleotide sequence ID" value="NZ_BJXX01000113.1"/>
</dbReference>
<dbReference type="OrthoDB" id="9779910at2"/>
<gene>
    <name evidence="3" type="ORF">ADA01nite_25140</name>
</gene>
<protein>
    <recommendedName>
        <fullName evidence="2">Double zinc ribbon domain-containing protein</fullName>
    </recommendedName>
</protein>
<sequence>MSGWQRVLRGMLDILYPPPPLCALCERPLRHFLQGRGAVEEPSLLCVACEKQFAFIAGEICHVCGRPWIGESCGDCLRRKERDFLFSRSAVRYNDKMKELLARYKYRGDRKLAEVMAFFLQQAWRLHYAEMKVDCLTYIPLHEARLFERTFNQAEEMACLLGKRVGVPVYGMLERRKATEKQSKKDRAGRLHALENVFSYAPCGKYDLPERPVIVLVDDVYTTGTTVAEAGRAIRTGISGAQIYGLTVAR</sequence>
<dbReference type="InterPro" id="IPR051910">
    <property type="entry name" value="ComF/GntX_DNA_util-trans"/>
</dbReference>
<evidence type="ECO:0000313" key="3">
    <source>
        <dbReference type="EMBL" id="GEN35054.1"/>
    </source>
</evidence>
<dbReference type="Gene3D" id="3.40.50.2020">
    <property type="match status" value="1"/>
</dbReference>
<evidence type="ECO:0000256" key="1">
    <source>
        <dbReference type="ARBA" id="ARBA00008007"/>
    </source>
</evidence>
<proteinExistence type="inferred from homology"/>
<evidence type="ECO:0000313" key="4">
    <source>
        <dbReference type="Proteomes" id="UP000321157"/>
    </source>
</evidence>
<feature type="domain" description="Double zinc ribbon" evidence="2">
    <location>
        <begin position="12"/>
        <end position="77"/>
    </location>
</feature>
<dbReference type="Pfam" id="PF18912">
    <property type="entry name" value="DZR_2"/>
    <property type="match status" value="1"/>
</dbReference>
<evidence type="ECO:0000259" key="2">
    <source>
        <dbReference type="Pfam" id="PF18912"/>
    </source>
</evidence>
<organism evidence="3 4">
    <name type="scientific">Aneurinibacillus danicus</name>
    <dbReference type="NCBI Taxonomy" id="267746"/>
    <lineage>
        <taxon>Bacteria</taxon>
        <taxon>Bacillati</taxon>
        <taxon>Bacillota</taxon>
        <taxon>Bacilli</taxon>
        <taxon>Bacillales</taxon>
        <taxon>Paenibacillaceae</taxon>
        <taxon>Aneurinibacillus group</taxon>
        <taxon>Aneurinibacillus</taxon>
    </lineage>
</organism>
<dbReference type="InterPro" id="IPR029057">
    <property type="entry name" value="PRTase-like"/>
</dbReference>
<keyword evidence="4" id="KW-1185">Reference proteome</keyword>
<reference evidence="3 4" key="1">
    <citation type="submission" date="2019-07" db="EMBL/GenBank/DDBJ databases">
        <title>Whole genome shotgun sequence of Aneurinibacillus danicus NBRC 102444.</title>
        <authorList>
            <person name="Hosoyama A."/>
            <person name="Uohara A."/>
            <person name="Ohji S."/>
            <person name="Ichikawa N."/>
        </authorList>
    </citation>
    <scope>NUCLEOTIDE SEQUENCE [LARGE SCALE GENOMIC DNA]</scope>
    <source>
        <strain evidence="3 4">NBRC 102444</strain>
    </source>
</reference>
<comment type="caution">
    <text evidence="3">The sequence shown here is derived from an EMBL/GenBank/DDBJ whole genome shotgun (WGS) entry which is preliminary data.</text>
</comment>
<dbReference type="PANTHER" id="PTHR47505:SF1">
    <property type="entry name" value="DNA UTILIZATION PROTEIN YHGH"/>
    <property type="match status" value="1"/>
</dbReference>
<dbReference type="EMBL" id="BJXX01000113">
    <property type="protein sequence ID" value="GEN35054.1"/>
    <property type="molecule type" value="Genomic_DNA"/>
</dbReference>
<dbReference type="AlphaFoldDB" id="A0A511V7Z1"/>
<dbReference type="PANTHER" id="PTHR47505">
    <property type="entry name" value="DNA UTILIZATION PROTEIN YHGH"/>
    <property type="match status" value="1"/>
</dbReference>
<name>A0A511V7Z1_9BACL</name>
<dbReference type="SUPFAM" id="SSF53271">
    <property type="entry name" value="PRTase-like"/>
    <property type="match status" value="1"/>
</dbReference>
<comment type="similarity">
    <text evidence="1">Belongs to the ComF/GntX family.</text>
</comment>
<dbReference type="InterPro" id="IPR000836">
    <property type="entry name" value="PRTase_dom"/>
</dbReference>
<dbReference type="Proteomes" id="UP000321157">
    <property type="component" value="Unassembled WGS sequence"/>
</dbReference>
<dbReference type="InterPro" id="IPR044005">
    <property type="entry name" value="DZR_2"/>
</dbReference>
<accession>A0A511V7Z1</accession>
<dbReference type="CDD" id="cd06223">
    <property type="entry name" value="PRTases_typeI"/>
    <property type="match status" value="1"/>
</dbReference>